<dbReference type="InterPro" id="IPR011611">
    <property type="entry name" value="PfkB_dom"/>
</dbReference>
<keyword evidence="4 10" id="KW-0547">Nucleotide-binding</keyword>
<evidence type="ECO:0000256" key="8">
    <source>
        <dbReference type="ARBA" id="ARBA00022958"/>
    </source>
</evidence>
<keyword evidence="7 10" id="KW-0460">Magnesium</keyword>
<evidence type="ECO:0000259" key="12">
    <source>
        <dbReference type="Pfam" id="PF00294"/>
    </source>
</evidence>
<dbReference type="EC" id="2.7.1.15" evidence="10 11"/>
<evidence type="ECO:0000256" key="9">
    <source>
        <dbReference type="ARBA" id="ARBA00023277"/>
    </source>
</evidence>
<feature type="binding site" evidence="10">
    <location>
        <position position="184"/>
    </location>
    <ligand>
        <name>ATP</name>
        <dbReference type="ChEBI" id="CHEBI:30616"/>
    </ligand>
</feature>
<dbReference type="Proteomes" id="UP000029640">
    <property type="component" value="Unassembled WGS sequence"/>
</dbReference>
<keyword evidence="8 10" id="KW-0630">Potassium</keyword>
<dbReference type="InterPro" id="IPR011877">
    <property type="entry name" value="Ribokinase"/>
</dbReference>
<comment type="subunit">
    <text evidence="10">Homodimer.</text>
</comment>
<evidence type="ECO:0000256" key="11">
    <source>
        <dbReference type="NCBIfam" id="TIGR02152"/>
    </source>
</evidence>
<protein>
    <recommendedName>
        <fullName evidence="10 11">Ribokinase</fullName>
        <shortName evidence="10">RK</shortName>
        <ecNumber evidence="10 11">2.7.1.15</ecNumber>
    </recommendedName>
</protein>
<dbReference type="FunFam" id="3.40.1190.20:FF:000012">
    <property type="entry name" value="Ribokinase"/>
    <property type="match status" value="1"/>
</dbReference>
<organism evidence="13 14">
    <name type="scientific">Pseudohaliea rubra DSM 19751</name>
    <dbReference type="NCBI Taxonomy" id="1265313"/>
    <lineage>
        <taxon>Bacteria</taxon>
        <taxon>Pseudomonadati</taxon>
        <taxon>Pseudomonadota</taxon>
        <taxon>Gammaproteobacteria</taxon>
        <taxon>Cellvibrionales</taxon>
        <taxon>Halieaceae</taxon>
        <taxon>Pseudohaliea</taxon>
    </lineage>
</organism>
<evidence type="ECO:0000256" key="5">
    <source>
        <dbReference type="ARBA" id="ARBA00022777"/>
    </source>
</evidence>
<dbReference type="HAMAP" id="MF_01987">
    <property type="entry name" value="Ribokinase"/>
    <property type="match status" value="1"/>
</dbReference>
<dbReference type="GO" id="GO:0005829">
    <property type="term" value="C:cytosol"/>
    <property type="evidence" value="ECO:0007669"/>
    <property type="project" value="TreeGrafter"/>
</dbReference>
<name>A0A095VRC7_9GAMM</name>
<keyword evidence="1 10" id="KW-0963">Cytoplasm</keyword>
<comment type="cofactor">
    <cofactor evidence="10">
        <name>Mg(2+)</name>
        <dbReference type="ChEBI" id="CHEBI:18420"/>
    </cofactor>
    <text evidence="10">Requires a divalent cation, most likely magnesium in vivo, as an electrophilic catalyst to aid phosphoryl group transfer. It is the chelate of the metal and the nucleotide that is the actual substrate.</text>
</comment>
<feature type="binding site" evidence="10">
    <location>
        <begin position="39"/>
        <end position="43"/>
    </location>
    <ligand>
        <name>substrate</name>
    </ligand>
</feature>
<keyword evidence="5 10" id="KW-0418">Kinase</keyword>
<feature type="active site" description="Proton acceptor" evidence="10">
    <location>
        <position position="255"/>
    </location>
</feature>
<evidence type="ECO:0000313" key="13">
    <source>
        <dbReference type="EMBL" id="KGE03935.1"/>
    </source>
</evidence>
<dbReference type="UniPathway" id="UPA00916">
    <property type="reaction ID" value="UER00889"/>
</dbReference>
<keyword evidence="14" id="KW-1185">Reference proteome</keyword>
<comment type="similarity">
    <text evidence="10">Belongs to the carbohydrate kinase PfkB family. Ribokinase subfamily.</text>
</comment>
<comment type="subcellular location">
    <subcellularLocation>
        <location evidence="10">Cytoplasm</location>
    </subcellularLocation>
</comment>
<feature type="binding site" evidence="10">
    <location>
        <begin position="254"/>
        <end position="255"/>
    </location>
    <ligand>
        <name>ATP</name>
        <dbReference type="ChEBI" id="CHEBI:30616"/>
    </ligand>
</feature>
<dbReference type="AlphaFoldDB" id="A0A095VRC7"/>
<feature type="binding site" evidence="10">
    <location>
        <position position="249"/>
    </location>
    <ligand>
        <name>K(+)</name>
        <dbReference type="ChEBI" id="CHEBI:29103"/>
    </ligand>
</feature>
<dbReference type="GO" id="GO:0005524">
    <property type="term" value="F:ATP binding"/>
    <property type="evidence" value="ECO:0007669"/>
    <property type="project" value="UniProtKB-UniRule"/>
</dbReference>
<dbReference type="InterPro" id="IPR029056">
    <property type="entry name" value="Ribokinase-like"/>
</dbReference>
<dbReference type="GO" id="GO:0046872">
    <property type="term" value="F:metal ion binding"/>
    <property type="evidence" value="ECO:0007669"/>
    <property type="project" value="UniProtKB-KW"/>
</dbReference>
<dbReference type="PRINTS" id="PR00990">
    <property type="entry name" value="RIBOKINASE"/>
</dbReference>
<dbReference type="EMBL" id="AUVB01000042">
    <property type="protein sequence ID" value="KGE03935.1"/>
    <property type="molecule type" value="Genomic_DNA"/>
</dbReference>
<feature type="binding site" evidence="10">
    <location>
        <position position="285"/>
    </location>
    <ligand>
        <name>K(+)</name>
        <dbReference type="ChEBI" id="CHEBI:29103"/>
    </ligand>
</feature>
<feature type="binding site" evidence="10">
    <location>
        <position position="140"/>
    </location>
    <ligand>
        <name>substrate</name>
    </ligand>
</feature>
<comment type="catalytic activity">
    <reaction evidence="10">
        <text>D-ribose + ATP = D-ribose 5-phosphate + ADP + H(+)</text>
        <dbReference type="Rhea" id="RHEA:13697"/>
        <dbReference type="ChEBI" id="CHEBI:15378"/>
        <dbReference type="ChEBI" id="CHEBI:30616"/>
        <dbReference type="ChEBI" id="CHEBI:47013"/>
        <dbReference type="ChEBI" id="CHEBI:78346"/>
        <dbReference type="ChEBI" id="CHEBI:456216"/>
        <dbReference type="EC" id="2.7.1.15"/>
    </reaction>
</comment>
<dbReference type="GO" id="GO:0004747">
    <property type="term" value="F:ribokinase activity"/>
    <property type="evidence" value="ECO:0007669"/>
    <property type="project" value="UniProtKB-UniRule"/>
</dbReference>
<feature type="binding site" evidence="10">
    <location>
        <position position="288"/>
    </location>
    <ligand>
        <name>K(+)</name>
        <dbReference type="ChEBI" id="CHEBI:29103"/>
    </ligand>
</feature>
<feature type="binding site" evidence="10">
    <location>
        <position position="290"/>
    </location>
    <ligand>
        <name>K(+)</name>
        <dbReference type="ChEBI" id="CHEBI:29103"/>
    </ligand>
</feature>
<evidence type="ECO:0000256" key="7">
    <source>
        <dbReference type="ARBA" id="ARBA00022842"/>
    </source>
</evidence>
<comment type="caution">
    <text evidence="10">Lacks conserved residue(s) required for the propagation of feature annotation.</text>
</comment>
<accession>A0A095VRC7</accession>
<feature type="domain" description="Carbohydrate kinase PfkB" evidence="12">
    <location>
        <begin position="1"/>
        <end position="297"/>
    </location>
</feature>
<dbReference type="GO" id="GO:0019303">
    <property type="term" value="P:D-ribose catabolic process"/>
    <property type="evidence" value="ECO:0007669"/>
    <property type="project" value="UniProtKB-UniRule"/>
</dbReference>
<feature type="binding site" evidence="10">
    <location>
        <begin position="11"/>
        <end position="13"/>
    </location>
    <ligand>
        <name>substrate</name>
    </ligand>
</feature>
<dbReference type="PANTHER" id="PTHR10584:SF166">
    <property type="entry name" value="RIBOKINASE"/>
    <property type="match status" value="1"/>
</dbReference>
<evidence type="ECO:0000313" key="14">
    <source>
        <dbReference type="Proteomes" id="UP000029640"/>
    </source>
</evidence>
<dbReference type="RefSeq" id="WP_035514842.1">
    <property type="nucleotide sequence ID" value="NZ_KN234751.1"/>
</dbReference>
<feature type="binding site" evidence="10">
    <location>
        <begin position="220"/>
        <end position="225"/>
    </location>
    <ligand>
        <name>ATP</name>
        <dbReference type="ChEBI" id="CHEBI:30616"/>
    </ligand>
</feature>
<feature type="binding site" evidence="10">
    <location>
        <position position="251"/>
    </location>
    <ligand>
        <name>K(+)</name>
        <dbReference type="ChEBI" id="CHEBI:29103"/>
    </ligand>
</feature>
<proteinExistence type="inferred from homology"/>
<dbReference type="HOGENOM" id="CLU_027634_2_2_6"/>
<dbReference type="SUPFAM" id="SSF53613">
    <property type="entry name" value="Ribokinase-like"/>
    <property type="match status" value="1"/>
</dbReference>
<dbReference type="PATRIC" id="fig|1265313.6.peg.1424"/>
<dbReference type="InterPro" id="IPR002139">
    <property type="entry name" value="Ribo/fructo_kinase"/>
</dbReference>
<evidence type="ECO:0000256" key="4">
    <source>
        <dbReference type="ARBA" id="ARBA00022741"/>
    </source>
</evidence>
<keyword evidence="9 10" id="KW-0119">Carbohydrate metabolism</keyword>
<dbReference type="OrthoDB" id="9813569at2"/>
<comment type="function">
    <text evidence="10">Catalyzes the phosphorylation of ribose at O-5 in a reaction requiring ATP and magnesium. The resulting D-ribose-5-phosphate can then be used either for sythesis of nucleotides, histidine, and tryptophan, or as a component of the pentose phosphate pathway.</text>
</comment>
<dbReference type="Gene3D" id="3.40.1190.20">
    <property type="match status" value="1"/>
</dbReference>
<dbReference type="Pfam" id="PF00294">
    <property type="entry name" value="PfkB"/>
    <property type="match status" value="1"/>
</dbReference>
<dbReference type="NCBIfam" id="TIGR02152">
    <property type="entry name" value="D_ribokin_bact"/>
    <property type="match status" value="1"/>
</dbReference>
<dbReference type="NCBIfam" id="NF008353">
    <property type="entry name" value="PRK11142.1"/>
    <property type="match status" value="1"/>
</dbReference>
<feature type="binding site" evidence="10">
    <location>
        <position position="294"/>
    </location>
    <ligand>
        <name>K(+)</name>
        <dbReference type="ChEBI" id="CHEBI:29103"/>
    </ligand>
</feature>
<keyword evidence="2 10" id="KW-0808">Transferase</keyword>
<feature type="binding site" evidence="10">
    <location>
        <position position="255"/>
    </location>
    <ligand>
        <name>substrate</name>
    </ligand>
</feature>
<evidence type="ECO:0000256" key="10">
    <source>
        <dbReference type="HAMAP-Rule" id="MF_01987"/>
    </source>
</evidence>
<comment type="activity regulation">
    <text evidence="10">Activated by a monovalent cation that binds near, but not in, the active site. The most likely occupant of the site in vivo is potassium. Ion binding induces a conformational change that may alter substrate affinity.</text>
</comment>
<evidence type="ECO:0000256" key="6">
    <source>
        <dbReference type="ARBA" id="ARBA00022840"/>
    </source>
</evidence>
<evidence type="ECO:0000256" key="1">
    <source>
        <dbReference type="ARBA" id="ARBA00022490"/>
    </source>
</evidence>
<dbReference type="STRING" id="1265313.HRUBRA_01440"/>
<gene>
    <name evidence="10" type="primary">rbsK</name>
    <name evidence="13" type="ORF">HRUBRA_01440</name>
</gene>
<keyword evidence="3 10" id="KW-0479">Metal-binding</keyword>
<keyword evidence="6 10" id="KW-0067">ATP-binding</keyword>
<sequence length="308" mass="30804">MSRIVVIGSSNTDMVIRVPVLPRPGETVLGGTFSVNGGGKGANQALAAARAGGAVVFLGRIGDDDFGRRALADLSAAAIDTTPCIVDPESPSGVAQILVDERGENCIAVAPGANARLAPEDLDTVAASFRAGNVVLLQLETPLATVQAALTRARAAGCHTVLNPAPAQPLPVELFALVDLLTPNESEAELLTGIAVSDDGSAAAAADVLHRRGLAAVLITRGTHGVFLSVAGIAGVQQAFPAFAVNAVDSTAAGDVFNGCLAAALAEGSPLGEAIPFAQAGAALSVQRPGAQGSVPERAAIEAFLRAT</sequence>
<comment type="pathway">
    <text evidence="10">Carbohydrate metabolism; D-ribose degradation; D-ribose 5-phosphate from beta-D-ribopyranose: step 2/2.</text>
</comment>
<dbReference type="CDD" id="cd01174">
    <property type="entry name" value="ribokinase"/>
    <property type="match status" value="1"/>
</dbReference>
<dbReference type="eggNOG" id="COG0524">
    <property type="taxonomic scope" value="Bacteria"/>
</dbReference>
<evidence type="ECO:0000256" key="2">
    <source>
        <dbReference type="ARBA" id="ARBA00022679"/>
    </source>
</evidence>
<dbReference type="PANTHER" id="PTHR10584">
    <property type="entry name" value="SUGAR KINASE"/>
    <property type="match status" value="1"/>
</dbReference>
<comment type="caution">
    <text evidence="13">The sequence shown here is derived from an EMBL/GenBank/DDBJ whole genome shotgun (WGS) entry which is preliminary data.</text>
</comment>
<reference evidence="13 14" key="1">
    <citation type="journal article" date="2014" name="Genome Announc.">
        <title>Genome Sequence of Gammaproteobacterial Pseudohaliea rubra Type Strain DSM 19751, Isolated from Coastal Seawater of the Mediterranean Sea.</title>
        <authorList>
            <person name="Spring S."/>
            <person name="Fiebig A."/>
            <person name="Riedel T."/>
            <person name="Goker M."/>
            <person name="Klenk H.P."/>
        </authorList>
    </citation>
    <scope>NUCLEOTIDE SEQUENCE [LARGE SCALE GENOMIC DNA]</scope>
    <source>
        <strain evidence="13 14">DSM 19751</strain>
    </source>
</reference>
<evidence type="ECO:0000256" key="3">
    <source>
        <dbReference type="ARBA" id="ARBA00022723"/>
    </source>
</evidence>